<comment type="caution">
    <text evidence="2">The sequence shown here is derived from an EMBL/GenBank/DDBJ whole genome shotgun (WGS) entry which is preliminary data.</text>
</comment>
<evidence type="ECO:0000256" key="1">
    <source>
        <dbReference type="SAM" id="MobiDB-lite"/>
    </source>
</evidence>
<feature type="region of interest" description="Disordered" evidence="1">
    <location>
        <begin position="18"/>
        <end position="40"/>
    </location>
</feature>
<proteinExistence type="predicted"/>
<dbReference type="Proteomes" id="UP000317650">
    <property type="component" value="Chromosome 9"/>
</dbReference>
<sequence>MLKTGIELHEEVAVLRTDDSSLGVPPGHPELARPSDDAALDRRLTQLGPAQDRQRAPVELPLREHEVESREQCRALLGGLRHQPLRPPDELRARLRAFPQHVVDDDERPEGGERGVGARRDCNDHRGHVCAGVYLVEVEMQVGHLLFRCSVFIAGCRGYDAKEDEREKKKEGKGVGHGEAYGRQSTSGWRIELIGSGFISIFERL</sequence>
<dbReference type="EMBL" id="PYDT01000010">
    <property type="protein sequence ID" value="THU46945.1"/>
    <property type="molecule type" value="Genomic_DNA"/>
</dbReference>
<protein>
    <submittedName>
        <fullName evidence="2">Uncharacterized protein</fullName>
    </submittedName>
</protein>
<keyword evidence="3" id="KW-1185">Reference proteome</keyword>
<name>A0A4S8IFE2_MUSBA</name>
<reference evidence="2 3" key="1">
    <citation type="journal article" date="2019" name="Nat. Plants">
        <title>Genome sequencing of Musa balbisiana reveals subgenome evolution and function divergence in polyploid bananas.</title>
        <authorList>
            <person name="Yao X."/>
        </authorList>
    </citation>
    <scope>NUCLEOTIDE SEQUENCE [LARGE SCALE GENOMIC DNA]</scope>
    <source>
        <strain evidence="3">cv. DH-PKW</strain>
        <tissue evidence="2">Leaves</tissue>
    </source>
</reference>
<dbReference type="AlphaFoldDB" id="A0A4S8IFE2"/>
<feature type="compositionally biased region" description="Basic and acidic residues" evidence="1">
    <location>
        <begin position="30"/>
        <end position="40"/>
    </location>
</feature>
<evidence type="ECO:0000313" key="2">
    <source>
        <dbReference type="EMBL" id="THU46945.1"/>
    </source>
</evidence>
<accession>A0A4S8IFE2</accession>
<gene>
    <name evidence="2" type="ORF">C4D60_Mb09t10300</name>
</gene>
<evidence type="ECO:0000313" key="3">
    <source>
        <dbReference type="Proteomes" id="UP000317650"/>
    </source>
</evidence>
<organism evidence="2 3">
    <name type="scientific">Musa balbisiana</name>
    <name type="common">Banana</name>
    <dbReference type="NCBI Taxonomy" id="52838"/>
    <lineage>
        <taxon>Eukaryota</taxon>
        <taxon>Viridiplantae</taxon>
        <taxon>Streptophyta</taxon>
        <taxon>Embryophyta</taxon>
        <taxon>Tracheophyta</taxon>
        <taxon>Spermatophyta</taxon>
        <taxon>Magnoliopsida</taxon>
        <taxon>Liliopsida</taxon>
        <taxon>Zingiberales</taxon>
        <taxon>Musaceae</taxon>
        <taxon>Musa</taxon>
    </lineage>
</organism>